<gene>
    <name evidence="1" type="ORF">ERUC_LOCUS25661</name>
</gene>
<organism evidence="1 2">
    <name type="scientific">Eruca vesicaria subsp. sativa</name>
    <name type="common">Garden rocket</name>
    <name type="synonym">Eruca sativa</name>
    <dbReference type="NCBI Taxonomy" id="29727"/>
    <lineage>
        <taxon>Eukaryota</taxon>
        <taxon>Viridiplantae</taxon>
        <taxon>Streptophyta</taxon>
        <taxon>Embryophyta</taxon>
        <taxon>Tracheophyta</taxon>
        <taxon>Spermatophyta</taxon>
        <taxon>Magnoliopsida</taxon>
        <taxon>eudicotyledons</taxon>
        <taxon>Gunneridae</taxon>
        <taxon>Pentapetalae</taxon>
        <taxon>rosids</taxon>
        <taxon>malvids</taxon>
        <taxon>Brassicales</taxon>
        <taxon>Brassicaceae</taxon>
        <taxon>Brassiceae</taxon>
        <taxon>Eruca</taxon>
    </lineage>
</organism>
<sequence>MNTHSFITSAFRWPSTRRKVYLRRRKPQVIRLGGRNSAPRGRFFSLKKVVRKMRLKWLRLYYVRLVKMIKGYYRNLAQEFADAGAATIQQRMAVETAAFAAPGLGLSFYPESSQRFFLV</sequence>
<dbReference type="EMBL" id="CAKOAT010275154">
    <property type="protein sequence ID" value="CAH8359905.1"/>
    <property type="molecule type" value="Genomic_DNA"/>
</dbReference>
<evidence type="ECO:0000313" key="2">
    <source>
        <dbReference type="Proteomes" id="UP001642260"/>
    </source>
</evidence>
<evidence type="ECO:0000313" key="1">
    <source>
        <dbReference type="EMBL" id="CAH8359905.1"/>
    </source>
</evidence>
<protein>
    <submittedName>
        <fullName evidence="1">Uncharacterized protein</fullName>
    </submittedName>
</protein>
<dbReference type="AlphaFoldDB" id="A0ABC8KM79"/>
<dbReference type="PANTHER" id="PTHR34788:SF5">
    <property type="entry name" value="GENOME ASSEMBLY, CHROMOSOME: A01"/>
    <property type="match status" value="1"/>
</dbReference>
<accession>A0ABC8KM79</accession>
<proteinExistence type="predicted"/>
<name>A0ABC8KM79_ERUVS</name>
<dbReference type="Proteomes" id="UP001642260">
    <property type="component" value="Unassembled WGS sequence"/>
</dbReference>
<keyword evidence="2" id="KW-1185">Reference proteome</keyword>
<dbReference type="PANTHER" id="PTHR34788">
    <property type="entry name" value="F15I1.22"/>
    <property type="match status" value="1"/>
</dbReference>
<reference evidence="1 2" key="1">
    <citation type="submission" date="2022-03" db="EMBL/GenBank/DDBJ databases">
        <authorList>
            <person name="Macdonald S."/>
            <person name="Ahmed S."/>
            <person name="Newling K."/>
        </authorList>
    </citation>
    <scope>NUCLEOTIDE SEQUENCE [LARGE SCALE GENOMIC DNA]</scope>
</reference>
<comment type="caution">
    <text evidence="1">The sequence shown here is derived from an EMBL/GenBank/DDBJ whole genome shotgun (WGS) entry which is preliminary data.</text>
</comment>